<protein>
    <recommendedName>
        <fullName evidence="4">Tantalus-like domain-containing protein</fullName>
    </recommendedName>
</protein>
<gene>
    <name evidence="2" type="ORF">CLODIP_2_CD12747</name>
</gene>
<evidence type="ECO:0000256" key="1">
    <source>
        <dbReference type="SAM" id="MobiDB-lite"/>
    </source>
</evidence>
<evidence type="ECO:0000313" key="3">
    <source>
        <dbReference type="Proteomes" id="UP000494165"/>
    </source>
</evidence>
<accession>A0A8S1DNN2</accession>
<evidence type="ECO:0000313" key="2">
    <source>
        <dbReference type="EMBL" id="CAB3382187.1"/>
    </source>
</evidence>
<name>A0A8S1DNN2_9INSE</name>
<feature type="compositionally biased region" description="Basic and acidic residues" evidence="1">
    <location>
        <begin position="165"/>
        <end position="184"/>
    </location>
</feature>
<sequence length="184" mass="21358">MEDSELNDDVEGLQLEEEIILASCSSRRLRKRPILVNPLDDKSTVKRKRFVENRKDLSEKELTKLYLNENFRTPKQNLLETVYEESNEEEQTCTAETKTEKKKRAITFPLITTKAKKQQRKKMVKRLEMSSPTFLGNKKLKSRVSKIKFEAIMKNIELEAEGGDVEMKVADKSSDSNAEKDELE</sequence>
<organism evidence="2 3">
    <name type="scientific">Cloeon dipterum</name>
    <dbReference type="NCBI Taxonomy" id="197152"/>
    <lineage>
        <taxon>Eukaryota</taxon>
        <taxon>Metazoa</taxon>
        <taxon>Ecdysozoa</taxon>
        <taxon>Arthropoda</taxon>
        <taxon>Hexapoda</taxon>
        <taxon>Insecta</taxon>
        <taxon>Pterygota</taxon>
        <taxon>Palaeoptera</taxon>
        <taxon>Ephemeroptera</taxon>
        <taxon>Pisciforma</taxon>
        <taxon>Baetidae</taxon>
        <taxon>Cloeon</taxon>
    </lineage>
</organism>
<dbReference type="AlphaFoldDB" id="A0A8S1DNN2"/>
<dbReference type="Proteomes" id="UP000494165">
    <property type="component" value="Unassembled WGS sequence"/>
</dbReference>
<reference evidence="2 3" key="1">
    <citation type="submission" date="2020-04" db="EMBL/GenBank/DDBJ databases">
        <authorList>
            <person name="Alioto T."/>
            <person name="Alioto T."/>
            <person name="Gomez Garrido J."/>
        </authorList>
    </citation>
    <scope>NUCLEOTIDE SEQUENCE [LARGE SCALE GENOMIC DNA]</scope>
</reference>
<proteinExistence type="predicted"/>
<keyword evidence="3" id="KW-1185">Reference proteome</keyword>
<feature type="region of interest" description="Disordered" evidence="1">
    <location>
        <begin position="163"/>
        <end position="184"/>
    </location>
</feature>
<dbReference type="EMBL" id="CADEPI010000259">
    <property type="protein sequence ID" value="CAB3382187.1"/>
    <property type="molecule type" value="Genomic_DNA"/>
</dbReference>
<comment type="caution">
    <text evidence="2">The sequence shown here is derived from an EMBL/GenBank/DDBJ whole genome shotgun (WGS) entry which is preliminary data.</text>
</comment>
<evidence type="ECO:0008006" key="4">
    <source>
        <dbReference type="Google" id="ProtNLM"/>
    </source>
</evidence>